<evidence type="ECO:0000313" key="6">
    <source>
        <dbReference type="EMBL" id="KKK85224.1"/>
    </source>
</evidence>
<sequence>MAGSFGMLAAVGLSNLQFVNLNNPRNLFIIGISFFAGLSFPQFFNSNINPNALQIAWAESGVLKVLGDIVQAIFMSGMSVTAMVGILLDNLIPGATREERGLTVWETEATDEAWAKAEEEWKKMAVGEERQVITE</sequence>
<evidence type="ECO:0000256" key="3">
    <source>
        <dbReference type="ARBA" id="ARBA00022989"/>
    </source>
</evidence>
<dbReference type="GO" id="GO:0022857">
    <property type="term" value="F:transmembrane transporter activity"/>
    <property type="evidence" value="ECO:0007669"/>
    <property type="project" value="InterPro"/>
</dbReference>
<dbReference type="GO" id="GO:0016020">
    <property type="term" value="C:membrane"/>
    <property type="evidence" value="ECO:0007669"/>
    <property type="project" value="UniProtKB-SubCell"/>
</dbReference>
<dbReference type="EMBL" id="LAZR01051407">
    <property type="protein sequence ID" value="KKK85224.1"/>
    <property type="molecule type" value="Genomic_DNA"/>
</dbReference>
<dbReference type="Pfam" id="PF00860">
    <property type="entry name" value="Xan_ur_permease"/>
    <property type="match status" value="1"/>
</dbReference>
<dbReference type="InterPro" id="IPR006043">
    <property type="entry name" value="NCS2"/>
</dbReference>
<gene>
    <name evidence="6" type="ORF">LCGC14_2775440</name>
</gene>
<accession>A0A0F9B3L5</accession>
<evidence type="ECO:0000256" key="1">
    <source>
        <dbReference type="ARBA" id="ARBA00004141"/>
    </source>
</evidence>
<evidence type="ECO:0000256" key="2">
    <source>
        <dbReference type="ARBA" id="ARBA00022692"/>
    </source>
</evidence>
<proteinExistence type="predicted"/>
<evidence type="ECO:0000256" key="5">
    <source>
        <dbReference type="SAM" id="Phobius"/>
    </source>
</evidence>
<keyword evidence="2 5" id="KW-0812">Transmembrane</keyword>
<protein>
    <submittedName>
        <fullName evidence="6">Uncharacterized protein</fullName>
    </submittedName>
</protein>
<evidence type="ECO:0000256" key="4">
    <source>
        <dbReference type="ARBA" id="ARBA00023136"/>
    </source>
</evidence>
<organism evidence="6">
    <name type="scientific">marine sediment metagenome</name>
    <dbReference type="NCBI Taxonomy" id="412755"/>
    <lineage>
        <taxon>unclassified sequences</taxon>
        <taxon>metagenomes</taxon>
        <taxon>ecological metagenomes</taxon>
    </lineage>
</organism>
<comment type="caution">
    <text evidence="6">The sequence shown here is derived from an EMBL/GenBank/DDBJ whole genome shotgun (WGS) entry which is preliminary data.</text>
</comment>
<keyword evidence="3 5" id="KW-1133">Transmembrane helix</keyword>
<name>A0A0F9B3L5_9ZZZZ</name>
<dbReference type="AlphaFoldDB" id="A0A0F9B3L5"/>
<feature type="transmembrane region" description="Helical" evidence="5">
    <location>
        <begin position="69"/>
        <end position="88"/>
    </location>
</feature>
<reference evidence="6" key="1">
    <citation type="journal article" date="2015" name="Nature">
        <title>Complex archaea that bridge the gap between prokaryotes and eukaryotes.</title>
        <authorList>
            <person name="Spang A."/>
            <person name="Saw J.H."/>
            <person name="Jorgensen S.L."/>
            <person name="Zaremba-Niedzwiedzka K."/>
            <person name="Martijn J."/>
            <person name="Lind A.E."/>
            <person name="van Eijk R."/>
            <person name="Schleper C."/>
            <person name="Guy L."/>
            <person name="Ettema T.J."/>
        </authorList>
    </citation>
    <scope>NUCLEOTIDE SEQUENCE</scope>
</reference>
<keyword evidence="4 5" id="KW-0472">Membrane</keyword>
<dbReference type="PANTHER" id="PTHR11119">
    <property type="entry name" value="XANTHINE-URACIL / VITAMIN C PERMEASE FAMILY MEMBER"/>
    <property type="match status" value="1"/>
</dbReference>
<feature type="transmembrane region" description="Helical" evidence="5">
    <location>
        <begin position="27"/>
        <end position="44"/>
    </location>
</feature>
<comment type="subcellular location">
    <subcellularLocation>
        <location evidence="1">Membrane</location>
        <topology evidence="1">Multi-pass membrane protein</topology>
    </subcellularLocation>
</comment>